<feature type="region of interest" description="Disordered" evidence="1">
    <location>
        <begin position="49"/>
        <end position="75"/>
    </location>
</feature>
<keyword evidence="3" id="KW-1185">Reference proteome</keyword>
<proteinExistence type="predicted"/>
<evidence type="ECO:0000313" key="3">
    <source>
        <dbReference type="Proteomes" id="UP000321567"/>
    </source>
</evidence>
<feature type="region of interest" description="Disordered" evidence="1">
    <location>
        <begin position="1"/>
        <end position="31"/>
    </location>
</feature>
<feature type="compositionally biased region" description="Basic and acidic residues" evidence="1">
    <location>
        <begin position="1"/>
        <end position="13"/>
    </location>
</feature>
<dbReference type="AlphaFoldDB" id="A0A512H367"/>
<gene>
    <name evidence="2" type="ORF">ROR02_00280</name>
</gene>
<reference evidence="2 3" key="1">
    <citation type="submission" date="2019-07" db="EMBL/GenBank/DDBJ databases">
        <title>Whole genome shotgun sequence of Rhodospirillum oryzae NBRC 107573.</title>
        <authorList>
            <person name="Hosoyama A."/>
            <person name="Uohara A."/>
            <person name="Ohji S."/>
            <person name="Ichikawa N."/>
        </authorList>
    </citation>
    <scope>NUCLEOTIDE SEQUENCE [LARGE SCALE GENOMIC DNA]</scope>
    <source>
        <strain evidence="2 3">NBRC 107573</strain>
    </source>
</reference>
<comment type="caution">
    <text evidence="2">The sequence shown here is derived from an EMBL/GenBank/DDBJ whole genome shotgun (WGS) entry which is preliminary data.</text>
</comment>
<evidence type="ECO:0000313" key="2">
    <source>
        <dbReference type="EMBL" id="GEO79897.1"/>
    </source>
</evidence>
<sequence>MGHGEQDSLRTEDTLGENADVTTHEQEGRAGTDKIEAYWHAVLAVAGLMPDPRRPATPKDRGRVGTAGESGLNSSPGREEMFDLFGERVVAQVRFVFEDGEEGAFLLAFDAPCARFLFDLTGRNADGAGLRQIALMMLSAVASTYHSLDGVGPTMESVQISQGGLPWPHSAWRLGTLTWAPEARLGVAVEEPLLQRLLALDLKRREPGQEDAHLTRSVMKGGASFEKSLGGASEGDS</sequence>
<feature type="compositionally biased region" description="Basic and acidic residues" evidence="1">
    <location>
        <begin position="22"/>
        <end position="31"/>
    </location>
</feature>
<accession>A0A512H367</accession>
<organism evidence="2 3">
    <name type="scientific">Pararhodospirillum oryzae</name>
    <dbReference type="NCBI Taxonomy" id="478448"/>
    <lineage>
        <taxon>Bacteria</taxon>
        <taxon>Pseudomonadati</taxon>
        <taxon>Pseudomonadota</taxon>
        <taxon>Alphaproteobacteria</taxon>
        <taxon>Rhodospirillales</taxon>
        <taxon>Rhodospirillaceae</taxon>
        <taxon>Pararhodospirillum</taxon>
    </lineage>
</organism>
<dbReference type="Proteomes" id="UP000321567">
    <property type="component" value="Unassembled WGS sequence"/>
</dbReference>
<evidence type="ECO:0000256" key="1">
    <source>
        <dbReference type="SAM" id="MobiDB-lite"/>
    </source>
</evidence>
<feature type="compositionally biased region" description="Basic and acidic residues" evidence="1">
    <location>
        <begin position="51"/>
        <end position="63"/>
    </location>
</feature>
<name>A0A512H367_9PROT</name>
<protein>
    <submittedName>
        <fullName evidence="2">Uncharacterized protein</fullName>
    </submittedName>
</protein>
<feature type="region of interest" description="Disordered" evidence="1">
    <location>
        <begin position="207"/>
        <end position="237"/>
    </location>
</feature>
<dbReference type="EMBL" id="BJZO01000001">
    <property type="protein sequence ID" value="GEO79897.1"/>
    <property type="molecule type" value="Genomic_DNA"/>
</dbReference>